<protein>
    <submittedName>
        <fullName evidence="1">Uncharacterized protein</fullName>
    </submittedName>
</protein>
<reference evidence="1" key="1">
    <citation type="journal article" date="2017" name="Nature">
        <title>The sunflower genome provides insights into oil metabolism, flowering and Asterid evolution.</title>
        <authorList>
            <person name="Badouin H."/>
            <person name="Gouzy J."/>
            <person name="Grassa C.J."/>
            <person name="Murat F."/>
            <person name="Staton S.E."/>
            <person name="Cottret L."/>
            <person name="Lelandais-Briere C."/>
            <person name="Owens G.L."/>
            <person name="Carrere S."/>
            <person name="Mayjonade B."/>
            <person name="Legrand L."/>
            <person name="Gill N."/>
            <person name="Kane N.C."/>
            <person name="Bowers J.E."/>
            <person name="Hubner S."/>
            <person name="Bellec A."/>
            <person name="Berard A."/>
            <person name="Berges H."/>
            <person name="Blanchet N."/>
            <person name="Boniface M.C."/>
            <person name="Brunel D."/>
            <person name="Catrice O."/>
            <person name="Chaidir N."/>
            <person name="Claudel C."/>
            <person name="Donnadieu C."/>
            <person name="Faraut T."/>
            <person name="Fievet G."/>
            <person name="Helmstetter N."/>
            <person name="King M."/>
            <person name="Knapp S.J."/>
            <person name="Lai Z."/>
            <person name="Le Paslier M.C."/>
            <person name="Lippi Y."/>
            <person name="Lorenzon L."/>
            <person name="Mandel J.R."/>
            <person name="Marage G."/>
            <person name="Marchand G."/>
            <person name="Marquand E."/>
            <person name="Bret-Mestries E."/>
            <person name="Morien E."/>
            <person name="Nambeesan S."/>
            <person name="Nguyen T."/>
            <person name="Pegot-Espagnet P."/>
            <person name="Pouilly N."/>
            <person name="Raftis F."/>
            <person name="Sallet E."/>
            <person name="Schiex T."/>
            <person name="Thomas J."/>
            <person name="Vandecasteele C."/>
            <person name="Vares D."/>
            <person name="Vear F."/>
            <person name="Vautrin S."/>
            <person name="Crespi M."/>
            <person name="Mangin B."/>
            <person name="Burke J.M."/>
            <person name="Salse J."/>
            <person name="Munos S."/>
            <person name="Vincourt P."/>
            <person name="Rieseberg L.H."/>
            <person name="Langlade N.B."/>
        </authorList>
    </citation>
    <scope>NUCLEOTIDE SEQUENCE</scope>
    <source>
        <tissue evidence="1">Leaves</tissue>
    </source>
</reference>
<keyword evidence="2" id="KW-1185">Reference proteome</keyword>
<comment type="caution">
    <text evidence="1">The sequence shown here is derived from an EMBL/GenBank/DDBJ whole genome shotgun (WGS) entry which is preliminary data.</text>
</comment>
<evidence type="ECO:0000313" key="2">
    <source>
        <dbReference type="Proteomes" id="UP000215914"/>
    </source>
</evidence>
<dbReference type="AlphaFoldDB" id="A0A9K3IQH1"/>
<reference evidence="1" key="2">
    <citation type="submission" date="2020-06" db="EMBL/GenBank/DDBJ databases">
        <title>Helianthus annuus Genome sequencing and assembly Release 2.</title>
        <authorList>
            <person name="Gouzy J."/>
            <person name="Langlade N."/>
            <person name="Munos S."/>
        </authorList>
    </citation>
    <scope>NUCLEOTIDE SEQUENCE</scope>
    <source>
        <tissue evidence="1">Leaves</tissue>
    </source>
</reference>
<name>A0A9K3IQH1_HELAN</name>
<dbReference type="Proteomes" id="UP000215914">
    <property type="component" value="Unassembled WGS sequence"/>
</dbReference>
<dbReference type="EMBL" id="MNCJ02000321">
    <property type="protein sequence ID" value="KAF5801084.1"/>
    <property type="molecule type" value="Genomic_DNA"/>
</dbReference>
<organism evidence="1 2">
    <name type="scientific">Helianthus annuus</name>
    <name type="common">Common sunflower</name>
    <dbReference type="NCBI Taxonomy" id="4232"/>
    <lineage>
        <taxon>Eukaryota</taxon>
        <taxon>Viridiplantae</taxon>
        <taxon>Streptophyta</taxon>
        <taxon>Embryophyta</taxon>
        <taxon>Tracheophyta</taxon>
        <taxon>Spermatophyta</taxon>
        <taxon>Magnoliopsida</taxon>
        <taxon>eudicotyledons</taxon>
        <taxon>Gunneridae</taxon>
        <taxon>Pentapetalae</taxon>
        <taxon>asterids</taxon>
        <taxon>campanulids</taxon>
        <taxon>Asterales</taxon>
        <taxon>Asteraceae</taxon>
        <taxon>Asteroideae</taxon>
        <taxon>Heliantheae alliance</taxon>
        <taxon>Heliantheae</taxon>
        <taxon>Helianthus</taxon>
    </lineage>
</organism>
<sequence length="46" mass="5270">MLISWKLFYISSLLPHQFQSVLVCILGYKMGCSLLPVHEDVTVMTQ</sequence>
<evidence type="ECO:0000313" key="1">
    <source>
        <dbReference type="EMBL" id="KAF5801084.1"/>
    </source>
</evidence>
<accession>A0A9K3IQH1</accession>
<gene>
    <name evidence="1" type="ORF">HanXRQr2_Chr06g0244021</name>
</gene>
<proteinExistence type="predicted"/>
<dbReference type="Gramene" id="mRNA:HanXRQr2_Chr06g0244021">
    <property type="protein sequence ID" value="mRNA:HanXRQr2_Chr06g0244021"/>
    <property type="gene ID" value="HanXRQr2_Chr06g0244021"/>
</dbReference>